<keyword evidence="2" id="KW-1185">Reference proteome</keyword>
<sequence>MYPFKQYAMKDITATFGTLYHPVKAFVVYQKDSYDKSIYVESYDMDKMAIPSMHIL</sequence>
<organism evidence="1 2">
    <name type="scientific">Flavobacterium palustre</name>
    <dbReference type="NCBI Taxonomy" id="1476463"/>
    <lineage>
        <taxon>Bacteria</taxon>
        <taxon>Pseudomonadati</taxon>
        <taxon>Bacteroidota</taxon>
        <taxon>Flavobacteriia</taxon>
        <taxon>Flavobacteriales</taxon>
        <taxon>Flavobacteriaceae</taxon>
        <taxon>Flavobacterium</taxon>
    </lineage>
</organism>
<evidence type="ECO:0000313" key="1">
    <source>
        <dbReference type="EMBL" id="GGA87954.1"/>
    </source>
</evidence>
<name>A0ABQ1HTM8_9FLAO</name>
<dbReference type="Proteomes" id="UP000658793">
    <property type="component" value="Unassembled WGS sequence"/>
</dbReference>
<dbReference type="EMBL" id="BMGA01000011">
    <property type="protein sequence ID" value="GGA87954.1"/>
    <property type="molecule type" value="Genomic_DNA"/>
</dbReference>
<accession>A0ABQ1HTM8</accession>
<reference evidence="2" key="1">
    <citation type="journal article" date="2019" name="Int. J. Syst. Evol. Microbiol.">
        <title>The Global Catalogue of Microorganisms (GCM) 10K type strain sequencing project: providing services to taxonomists for standard genome sequencing and annotation.</title>
        <authorList>
            <consortium name="The Broad Institute Genomics Platform"/>
            <consortium name="The Broad Institute Genome Sequencing Center for Infectious Disease"/>
            <person name="Wu L."/>
            <person name="Ma J."/>
        </authorList>
    </citation>
    <scope>NUCLEOTIDE SEQUENCE [LARGE SCALE GENOMIC DNA]</scope>
    <source>
        <strain evidence="2">CGMCC 1.12811</strain>
    </source>
</reference>
<protein>
    <submittedName>
        <fullName evidence="1">Uncharacterized protein</fullName>
    </submittedName>
</protein>
<proteinExistence type="predicted"/>
<gene>
    <name evidence="1" type="ORF">GCM10008015_30680</name>
</gene>
<comment type="caution">
    <text evidence="1">The sequence shown here is derived from an EMBL/GenBank/DDBJ whole genome shotgun (WGS) entry which is preliminary data.</text>
</comment>
<evidence type="ECO:0000313" key="2">
    <source>
        <dbReference type="Proteomes" id="UP000658793"/>
    </source>
</evidence>